<proteinExistence type="predicted"/>
<accession>A0A3B0CFX3</accession>
<name>A0A3B0CFX3_9BACL</name>
<keyword evidence="2" id="KW-1185">Reference proteome</keyword>
<comment type="caution">
    <text evidence="1">The sequence shown here is derived from an EMBL/GenBank/DDBJ whole genome shotgun (WGS) entry which is preliminary data.</text>
</comment>
<dbReference type="Proteomes" id="UP000282311">
    <property type="component" value="Unassembled WGS sequence"/>
</dbReference>
<reference evidence="1 2" key="1">
    <citation type="journal article" date="2007" name="Int. J. Syst. Evol. Microbiol.">
        <title>Paenibacillus ginsengarvi sp. nov., isolated from soil from ginseng cultivation.</title>
        <authorList>
            <person name="Yoon M.H."/>
            <person name="Ten L.N."/>
            <person name="Im W.T."/>
        </authorList>
    </citation>
    <scope>NUCLEOTIDE SEQUENCE [LARGE SCALE GENOMIC DNA]</scope>
    <source>
        <strain evidence="1 2">KCTC 13059</strain>
    </source>
</reference>
<evidence type="ECO:0000313" key="1">
    <source>
        <dbReference type="EMBL" id="RKN84130.1"/>
    </source>
</evidence>
<evidence type="ECO:0000313" key="2">
    <source>
        <dbReference type="Proteomes" id="UP000282311"/>
    </source>
</evidence>
<organism evidence="1 2">
    <name type="scientific">Paenibacillus ginsengarvi</name>
    <dbReference type="NCBI Taxonomy" id="400777"/>
    <lineage>
        <taxon>Bacteria</taxon>
        <taxon>Bacillati</taxon>
        <taxon>Bacillota</taxon>
        <taxon>Bacilli</taxon>
        <taxon>Bacillales</taxon>
        <taxon>Paenibacillaceae</taxon>
        <taxon>Paenibacillus</taxon>
    </lineage>
</organism>
<dbReference type="OrthoDB" id="2645648at2"/>
<dbReference type="EMBL" id="RBAH01000009">
    <property type="protein sequence ID" value="RKN84130.1"/>
    <property type="molecule type" value="Genomic_DNA"/>
</dbReference>
<sequence length="311" mass="35196">MNWLQEFEEELTDIFAEAERTIAAFPEPLAEKGRVYLHAFHPLRKESTKNYICYLLPYWVNEVSRRSDSACRQMALANIYVMLFYFIQDDLMDTPAPGWKEQLGLAAMMQEEFLEQYRQSFDSASPFWAYYKQYSREWAASVAGERISDDWLANPLKVAHKASPVKLASTGFLLLSGQEEAVTAVSAMIDEVLVTLQMADDYADWMEDLKDGNANCLLALIGRERARGGSLSLTVSDVKKALYVEGCLGCYARLAADRHERLRESGLHIPKLVAFHAYMTEGLAAAASAIDRDKQMLLSGGFYYIMSKIDK</sequence>
<protein>
    <submittedName>
        <fullName evidence="1">Uncharacterized protein</fullName>
    </submittedName>
</protein>
<dbReference type="RefSeq" id="WP_120747865.1">
    <property type="nucleotide sequence ID" value="NZ_RBAH01000009.1"/>
</dbReference>
<gene>
    <name evidence="1" type="ORF">D7M11_14055</name>
</gene>
<dbReference type="AlphaFoldDB" id="A0A3B0CFX3"/>